<dbReference type="Pfam" id="PF07766">
    <property type="entry name" value="LETM1_RBD"/>
    <property type="match status" value="1"/>
</dbReference>
<keyword evidence="5 7" id="KW-0496">Mitochondrion</keyword>
<dbReference type="PROSITE" id="PS51758">
    <property type="entry name" value="LETM1_RBD"/>
    <property type="match status" value="1"/>
</dbReference>
<name>A0A0E9NQJ3_SAICN</name>
<evidence type="ECO:0000256" key="3">
    <source>
        <dbReference type="ARBA" id="ARBA00022792"/>
    </source>
</evidence>
<reference evidence="11 12" key="1">
    <citation type="journal article" date="2011" name="J. Gen. Appl. Microbiol.">
        <title>Draft genome sequencing of the enigmatic yeast Saitoella complicata.</title>
        <authorList>
            <person name="Nishida H."/>
            <person name="Hamamoto M."/>
            <person name="Sugiyama J."/>
        </authorList>
    </citation>
    <scope>NUCLEOTIDE SEQUENCE [LARGE SCALE GENOMIC DNA]</scope>
    <source>
        <strain evidence="11 12">NRRL Y-17804</strain>
    </source>
</reference>
<reference evidence="11 12" key="3">
    <citation type="journal article" date="2015" name="Genome Announc.">
        <title>Draft Genome Sequence of the Archiascomycetous Yeast Saitoella complicata.</title>
        <authorList>
            <person name="Yamauchi K."/>
            <person name="Kondo S."/>
            <person name="Hamamoto M."/>
            <person name="Takahashi Y."/>
            <person name="Ogura Y."/>
            <person name="Hayashi T."/>
            <person name="Nishida H."/>
        </authorList>
    </citation>
    <scope>NUCLEOTIDE SEQUENCE [LARGE SCALE GENOMIC DNA]</scope>
    <source>
        <strain evidence="11 12">NRRL Y-17804</strain>
    </source>
</reference>
<keyword evidence="6 9" id="KW-0472">Membrane</keyword>
<feature type="compositionally biased region" description="Basic and acidic residues" evidence="8">
    <location>
        <begin position="481"/>
        <end position="490"/>
    </location>
</feature>
<evidence type="ECO:0000256" key="1">
    <source>
        <dbReference type="ARBA" id="ARBA00004434"/>
    </source>
</evidence>
<keyword evidence="2 9" id="KW-0812">Transmembrane</keyword>
<dbReference type="EMBL" id="BACD03000051">
    <property type="protein sequence ID" value="GAO51695.1"/>
    <property type="molecule type" value="Genomic_DNA"/>
</dbReference>
<dbReference type="InterPro" id="IPR033122">
    <property type="entry name" value="LETM1-like_RBD"/>
</dbReference>
<feature type="region of interest" description="Disordered" evidence="8">
    <location>
        <begin position="112"/>
        <end position="145"/>
    </location>
</feature>
<dbReference type="STRING" id="698492.A0A0E9NQJ3"/>
<keyword evidence="12" id="KW-1185">Reference proteome</keyword>
<evidence type="ECO:0000313" key="11">
    <source>
        <dbReference type="EMBL" id="GAO51695.1"/>
    </source>
</evidence>
<evidence type="ECO:0000256" key="2">
    <source>
        <dbReference type="ARBA" id="ARBA00022692"/>
    </source>
</evidence>
<evidence type="ECO:0000313" key="12">
    <source>
        <dbReference type="Proteomes" id="UP000033140"/>
    </source>
</evidence>
<dbReference type="GO" id="GO:0030003">
    <property type="term" value="P:intracellular monoatomic cation homeostasis"/>
    <property type="evidence" value="ECO:0007669"/>
    <property type="project" value="TreeGrafter"/>
</dbReference>
<dbReference type="InterPro" id="IPR044202">
    <property type="entry name" value="LETM1/MDM38-like"/>
</dbReference>
<evidence type="ECO:0000256" key="7">
    <source>
        <dbReference type="PROSITE-ProRule" id="PRU01094"/>
    </source>
</evidence>
<reference evidence="11 12" key="2">
    <citation type="journal article" date="2014" name="J. Gen. Appl. Microbiol.">
        <title>The early diverging ascomycetous budding yeast Saitoella complicata has three histone deacetylases belonging to the Clr6, Hos2, and Rpd3 lineages.</title>
        <authorList>
            <person name="Nishida H."/>
            <person name="Matsumoto T."/>
            <person name="Kondo S."/>
            <person name="Hamamoto M."/>
            <person name="Yoshikawa H."/>
        </authorList>
    </citation>
    <scope>NUCLEOTIDE SEQUENCE [LARGE SCALE GENOMIC DNA]</scope>
    <source>
        <strain evidence="11 12">NRRL Y-17804</strain>
    </source>
</reference>
<dbReference type="Proteomes" id="UP000033140">
    <property type="component" value="Unassembled WGS sequence"/>
</dbReference>
<feature type="transmembrane region" description="Helical" evidence="9">
    <location>
        <begin position="204"/>
        <end position="227"/>
    </location>
</feature>
<organism evidence="11 12">
    <name type="scientific">Saitoella complicata (strain BCRC 22490 / CBS 7301 / JCM 7358 / NBRC 10748 / NRRL Y-17804)</name>
    <dbReference type="NCBI Taxonomy" id="698492"/>
    <lineage>
        <taxon>Eukaryota</taxon>
        <taxon>Fungi</taxon>
        <taxon>Dikarya</taxon>
        <taxon>Ascomycota</taxon>
        <taxon>Taphrinomycotina</taxon>
        <taxon>Taphrinomycotina incertae sedis</taxon>
        <taxon>Saitoella</taxon>
    </lineage>
</organism>
<dbReference type="OMA" id="LQHYWDG"/>
<evidence type="ECO:0000256" key="5">
    <source>
        <dbReference type="ARBA" id="ARBA00023128"/>
    </source>
</evidence>
<feature type="domain" description="Letm1 RBD" evidence="10">
    <location>
        <begin position="250"/>
        <end position="441"/>
    </location>
</feature>
<feature type="region of interest" description="Disordered" evidence="8">
    <location>
        <begin position="474"/>
        <end position="544"/>
    </location>
</feature>
<feature type="compositionally biased region" description="Basic and acidic residues" evidence="8">
    <location>
        <begin position="123"/>
        <end position="145"/>
    </location>
</feature>
<sequence>MLVTTVATTFDDNGMEGSSYENRCSVTYFQTQQIRPERLDKMATNSTAANRALIRSVPRLQAQFLRSPLQIRAYAVIANTAIGNRRPSLLKPTQGQDAVLRRPLEAGSSIILTRLQSTSSSPESKEKTPSKEKKETSKQVATKPEEKKLTLWEKVKHEAHHYWDGTKLLGAEVRISSKLALKMAAGHELSRRERRQLQRTTVDLVRIVPFAMFVIVPFAELLLPVALKLFPNMLPSTYEGQTAKEAKTAKLRETRKAVSEFLRATIRETGLPLSKSTKQSEEFKDFFRKVRTSGETPSQDDMIKVCQIFKDDLTLDNLSRPQLVAMCRYLNLHTFGTDNMLRYNIRHRMREIKRDDKAISFEGVESLSVPELQTACAARGIRTYATSPARLRDELTQWLDLRLQHGVPSTLLVLSSAFSYNRDEPDSAYQALYATLSSLPDELFHEAELFVDTAEGAATNKQRLEVLHEQEELIEEENEQDEKSGPKEPLKDDEDLDEKEELRKAAEEASDAVEKLEGEDKTAAEKASETPEATPEPAKKEAQN</sequence>
<protein>
    <recommendedName>
        <fullName evidence="10">Letm1 RBD domain-containing protein</fullName>
    </recommendedName>
</protein>
<evidence type="ECO:0000256" key="6">
    <source>
        <dbReference type="ARBA" id="ARBA00023136"/>
    </source>
</evidence>
<gene>
    <name evidence="11" type="ORF">G7K_5788-t1</name>
</gene>
<evidence type="ECO:0000256" key="9">
    <source>
        <dbReference type="SAM" id="Phobius"/>
    </source>
</evidence>
<dbReference type="GO" id="GO:0043022">
    <property type="term" value="F:ribosome binding"/>
    <property type="evidence" value="ECO:0007669"/>
    <property type="project" value="InterPro"/>
</dbReference>
<feature type="compositionally biased region" description="Basic and acidic residues" evidence="8">
    <location>
        <begin position="500"/>
        <end position="529"/>
    </location>
</feature>
<evidence type="ECO:0000256" key="8">
    <source>
        <dbReference type="SAM" id="MobiDB-lite"/>
    </source>
</evidence>
<keyword evidence="4 9" id="KW-1133">Transmembrane helix</keyword>
<proteinExistence type="predicted"/>
<comment type="caution">
    <text evidence="11">The sequence shown here is derived from an EMBL/GenBank/DDBJ whole genome shotgun (WGS) entry which is preliminary data.</text>
</comment>
<dbReference type="AlphaFoldDB" id="A0A0E9NQJ3"/>
<accession>A0A0E9NQJ3</accession>
<evidence type="ECO:0000259" key="10">
    <source>
        <dbReference type="PROSITE" id="PS51758"/>
    </source>
</evidence>
<evidence type="ECO:0000256" key="4">
    <source>
        <dbReference type="ARBA" id="ARBA00022989"/>
    </source>
</evidence>
<comment type="subcellular location">
    <subcellularLocation>
        <location evidence="1">Mitochondrion inner membrane</location>
        <topology evidence="1">Single-pass membrane protein</topology>
    </subcellularLocation>
</comment>
<dbReference type="PANTHER" id="PTHR14009:SF1">
    <property type="entry name" value="MITOCHONDRIAL PROTON_CALCIUM EXCHANGER PROTEIN"/>
    <property type="match status" value="1"/>
</dbReference>
<keyword evidence="3" id="KW-0999">Mitochondrion inner membrane</keyword>
<dbReference type="GO" id="GO:0005743">
    <property type="term" value="C:mitochondrial inner membrane"/>
    <property type="evidence" value="ECO:0007669"/>
    <property type="project" value="UniProtKB-SubCell"/>
</dbReference>
<dbReference type="PANTHER" id="PTHR14009">
    <property type="entry name" value="LEUCINE ZIPPER-EF-HAND CONTAINING TRANSMEMBRANE PROTEIN"/>
    <property type="match status" value="1"/>
</dbReference>